<dbReference type="InterPro" id="IPR005269">
    <property type="entry name" value="LOG"/>
</dbReference>
<organism evidence="1">
    <name type="scientific">marine metagenome</name>
    <dbReference type="NCBI Taxonomy" id="408172"/>
    <lineage>
        <taxon>unclassified sequences</taxon>
        <taxon>metagenomes</taxon>
        <taxon>ecological metagenomes</taxon>
    </lineage>
</organism>
<dbReference type="EMBL" id="UINC01169082">
    <property type="protein sequence ID" value="SVD72446.1"/>
    <property type="molecule type" value="Genomic_DNA"/>
</dbReference>
<reference evidence="1" key="1">
    <citation type="submission" date="2018-05" db="EMBL/GenBank/DDBJ databases">
        <authorList>
            <person name="Lanie J.A."/>
            <person name="Ng W.-L."/>
            <person name="Kazmierczak K.M."/>
            <person name="Andrzejewski T.M."/>
            <person name="Davidsen T.M."/>
            <person name="Wayne K.J."/>
            <person name="Tettelin H."/>
            <person name="Glass J.I."/>
            <person name="Rusch D."/>
            <person name="Podicherti R."/>
            <person name="Tsui H.-C.T."/>
            <person name="Winkler M.E."/>
        </authorList>
    </citation>
    <scope>NUCLEOTIDE SEQUENCE</scope>
</reference>
<sequence>MAAFKGVESLQTIAVFCGSNLGQDPEYREAAAELGQLLGERRIGLVYGGANVGLMGAIANAVLEHGGQVTGVIPESLKEKELAHPGLSKLYIVASMHERKAMMERLSQG</sequence>
<dbReference type="SUPFAM" id="SSF102405">
    <property type="entry name" value="MCP/YpsA-like"/>
    <property type="match status" value="1"/>
</dbReference>
<dbReference type="GO" id="GO:0016799">
    <property type="term" value="F:hydrolase activity, hydrolyzing N-glycosyl compounds"/>
    <property type="evidence" value="ECO:0007669"/>
    <property type="project" value="TreeGrafter"/>
</dbReference>
<dbReference type="InterPro" id="IPR031100">
    <property type="entry name" value="LOG_fam"/>
</dbReference>
<dbReference type="Gene3D" id="3.40.50.450">
    <property type="match status" value="1"/>
</dbReference>
<name>A0A382XMT3_9ZZZZ</name>
<dbReference type="GO" id="GO:0005829">
    <property type="term" value="C:cytosol"/>
    <property type="evidence" value="ECO:0007669"/>
    <property type="project" value="TreeGrafter"/>
</dbReference>
<dbReference type="Pfam" id="PF03641">
    <property type="entry name" value="Lysine_decarbox"/>
    <property type="match status" value="1"/>
</dbReference>
<dbReference type="NCBIfam" id="TIGR00730">
    <property type="entry name" value="Rossman fold protein, TIGR00730 family"/>
    <property type="match status" value="1"/>
</dbReference>
<proteinExistence type="predicted"/>
<evidence type="ECO:0000313" key="1">
    <source>
        <dbReference type="EMBL" id="SVD72446.1"/>
    </source>
</evidence>
<dbReference type="PANTHER" id="PTHR31223">
    <property type="entry name" value="LOG FAMILY PROTEIN YJL055W"/>
    <property type="match status" value="1"/>
</dbReference>
<accession>A0A382XMT3</accession>
<dbReference type="GO" id="GO:0009691">
    <property type="term" value="P:cytokinin biosynthetic process"/>
    <property type="evidence" value="ECO:0007669"/>
    <property type="project" value="InterPro"/>
</dbReference>
<protein>
    <recommendedName>
        <fullName evidence="2">Cytokinin riboside 5'-monophosphate phosphoribohydrolase</fullName>
    </recommendedName>
</protein>
<gene>
    <name evidence="1" type="ORF">METZ01_LOCUS425300</name>
</gene>
<dbReference type="AlphaFoldDB" id="A0A382XMT3"/>
<evidence type="ECO:0008006" key="2">
    <source>
        <dbReference type="Google" id="ProtNLM"/>
    </source>
</evidence>
<dbReference type="PANTHER" id="PTHR31223:SF70">
    <property type="entry name" value="LOG FAMILY PROTEIN YJL055W"/>
    <property type="match status" value="1"/>
</dbReference>
<feature type="non-terminal residue" evidence="1">
    <location>
        <position position="109"/>
    </location>
</feature>